<dbReference type="Gene3D" id="1.10.10.10">
    <property type="entry name" value="Winged helix-like DNA-binding domain superfamily/Winged helix DNA-binding domain"/>
    <property type="match status" value="1"/>
</dbReference>
<dbReference type="SUPFAM" id="SSF46785">
    <property type="entry name" value="Winged helix' DNA-binding domain"/>
    <property type="match status" value="1"/>
</dbReference>
<dbReference type="EMBL" id="JAXAVX010000021">
    <property type="protein sequence ID" value="MDX8153811.1"/>
    <property type="molecule type" value="Genomic_DNA"/>
</dbReference>
<dbReference type="InterPro" id="IPR000835">
    <property type="entry name" value="HTH_MarR-typ"/>
</dbReference>
<comment type="caution">
    <text evidence="2">The sequence shown here is derived from an EMBL/GenBank/DDBJ whole genome shotgun (WGS) entry which is preliminary data.</text>
</comment>
<dbReference type="PROSITE" id="PS50995">
    <property type="entry name" value="HTH_MARR_2"/>
    <property type="match status" value="1"/>
</dbReference>
<sequence length="160" mass="17721">MPDAPSRPALDAARAQAWRRLMFAVQGLDEVLERQVQRDGGMPHAYYKVLVVLDAAPDGELRMSEVCGRLHFSPSRLSHAVRRMEDDGWVSRRSDPDDGRAFLLRLTDEGRALVERISPRQVAEIRMPVMGALDDAQVEQLDAIAATILDAIDGLAADDC</sequence>
<feature type="domain" description="HTH marR-type" evidence="1">
    <location>
        <begin position="14"/>
        <end position="150"/>
    </location>
</feature>
<dbReference type="InterPro" id="IPR036388">
    <property type="entry name" value="WH-like_DNA-bd_sf"/>
</dbReference>
<dbReference type="PRINTS" id="PR00598">
    <property type="entry name" value="HTHMARR"/>
</dbReference>
<dbReference type="SMART" id="SM00347">
    <property type="entry name" value="HTH_MARR"/>
    <property type="match status" value="1"/>
</dbReference>
<organism evidence="2 3">
    <name type="scientific">Patulibacter brassicae</name>
    <dbReference type="NCBI Taxonomy" id="1705717"/>
    <lineage>
        <taxon>Bacteria</taxon>
        <taxon>Bacillati</taxon>
        <taxon>Actinomycetota</taxon>
        <taxon>Thermoleophilia</taxon>
        <taxon>Solirubrobacterales</taxon>
        <taxon>Patulibacteraceae</taxon>
        <taxon>Patulibacter</taxon>
    </lineage>
</organism>
<dbReference type="Proteomes" id="UP001277761">
    <property type="component" value="Unassembled WGS sequence"/>
</dbReference>
<dbReference type="PANTHER" id="PTHR33164:SF99">
    <property type="entry name" value="MARR FAMILY REGULATORY PROTEIN"/>
    <property type="match status" value="1"/>
</dbReference>
<proteinExistence type="predicted"/>
<keyword evidence="3" id="KW-1185">Reference proteome</keyword>
<reference evidence="2 3" key="1">
    <citation type="submission" date="2023-11" db="EMBL/GenBank/DDBJ databases">
        <authorList>
            <person name="Xu M."/>
            <person name="Jiang T."/>
        </authorList>
    </citation>
    <scope>NUCLEOTIDE SEQUENCE [LARGE SCALE GENOMIC DNA]</scope>
    <source>
        <strain evidence="2 3">SD</strain>
    </source>
</reference>
<evidence type="ECO:0000259" key="1">
    <source>
        <dbReference type="PROSITE" id="PS50995"/>
    </source>
</evidence>
<dbReference type="InterPro" id="IPR039422">
    <property type="entry name" value="MarR/SlyA-like"/>
</dbReference>
<dbReference type="InterPro" id="IPR036390">
    <property type="entry name" value="WH_DNA-bd_sf"/>
</dbReference>
<dbReference type="Pfam" id="PF12802">
    <property type="entry name" value="MarR_2"/>
    <property type="match status" value="1"/>
</dbReference>
<dbReference type="RefSeq" id="WP_319955960.1">
    <property type="nucleotide sequence ID" value="NZ_JAXAVX010000021.1"/>
</dbReference>
<evidence type="ECO:0000313" key="2">
    <source>
        <dbReference type="EMBL" id="MDX8153811.1"/>
    </source>
</evidence>
<gene>
    <name evidence="2" type="ORF">SK069_19595</name>
</gene>
<dbReference type="PANTHER" id="PTHR33164">
    <property type="entry name" value="TRANSCRIPTIONAL REGULATOR, MARR FAMILY"/>
    <property type="match status" value="1"/>
</dbReference>
<protein>
    <submittedName>
        <fullName evidence="2">MarR family transcriptional regulator</fullName>
    </submittedName>
</protein>
<name>A0ABU4VS91_9ACTN</name>
<accession>A0ABU4VS91</accession>
<evidence type="ECO:0000313" key="3">
    <source>
        <dbReference type="Proteomes" id="UP001277761"/>
    </source>
</evidence>